<name>N1ZS76_9FIRM</name>
<reference evidence="1 2" key="1">
    <citation type="journal article" date="2014" name="Genome Announc.">
        <title>Draft genome sequences of the altered schaedler flora, a defined bacterial community from gnotobiotic mice.</title>
        <authorList>
            <person name="Wannemuehler M.J."/>
            <person name="Overstreet A.M."/>
            <person name="Ward D.V."/>
            <person name="Phillips G.J."/>
        </authorList>
    </citation>
    <scope>NUCLEOTIDE SEQUENCE [LARGE SCALE GENOMIC DNA]</scope>
    <source>
        <strain evidence="1 2">ASF492</strain>
    </source>
</reference>
<evidence type="ECO:0000313" key="1">
    <source>
        <dbReference type="EMBL" id="EMZ19887.1"/>
    </source>
</evidence>
<dbReference type="eggNOG" id="ENOG50346F7">
    <property type="taxonomic scope" value="Bacteria"/>
</dbReference>
<accession>N1ZS76</accession>
<dbReference type="EMBL" id="AQFT01000158">
    <property type="protein sequence ID" value="EMZ19887.1"/>
    <property type="molecule type" value="Genomic_DNA"/>
</dbReference>
<comment type="caution">
    <text evidence="1">The sequence shown here is derived from an EMBL/GenBank/DDBJ whole genome shotgun (WGS) entry which is preliminary data.</text>
</comment>
<keyword evidence="2" id="KW-1185">Reference proteome</keyword>
<proteinExistence type="predicted"/>
<dbReference type="PATRIC" id="fig|1235802.3.peg.5656"/>
<dbReference type="OrthoDB" id="9810490at2"/>
<protein>
    <submittedName>
        <fullName evidence="1">Uncharacterized protein</fullName>
    </submittedName>
</protein>
<organism evidence="1 2">
    <name type="scientific">Eubacterium plexicaudatum ASF492</name>
    <dbReference type="NCBI Taxonomy" id="1235802"/>
    <lineage>
        <taxon>Bacteria</taxon>
        <taxon>Bacillati</taxon>
        <taxon>Bacillota</taxon>
        <taxon>Clostridia</taxon>
        <taxon>Eubacteriales</taxon>
        <taxon>Eubacteriaceae</taxon>
        <taxon>Eubacterium</taxon>
    </lineage>
</organism>
<dbReference type="STRING" id="1235802.C823_05361"/>
<dbReference type="HOGENOM" id="CLU_207730_0_0_9"/>
<dbReference type="AlphaFoldDB" id="N1ZS76"/>
<evidence type="ECO:0000313" key="2">
    <source>
        <dbReference type="Proteomes" id="UP000012589"/>
    </source>
</evidence>
<dbReference type="Proteomes" id="UP000012589">
    <property type="component" value="Unassembled WGS sequence"/>
</dbReference>
<sequence>MPSQADIIRDSIVEFSRLQDWMLSARAHNDMDTYNMMYKRYIELKVILAASSVNITELDKIGEY</sequence>
<gene>
    <name evidence="1" type="ORF">C823_05361</name>
</gene>